<dbReference type="Gene3D" id="3.30.300.30">
    <property type="match status" value="2"/>
</dbReference>
<comment type="caution">
    <text evidence="4">The sequence shown here is derived from an EMBL/GenBank/DDBJ whole genome shotgun (WGS) entry which is preliminary data.</text>
</comment>
<dbReference type="PANTHER" id="PTHR45527:SF1">
    <property type="entry name" value="FATTY ACID SYNTHASE"/>
    <property type="match status" value="1"/>
</dbReference>
<dbReference type="GO" id="GO:0044550">
    <property type="term" value="P:secondary metabolite biosynthetic process"/>
    <property type="evidence" value="ECO:0007669"/>
    <property type="project" value="TreeGrafter"/>
</dbReference>
<dbReference type="Proteomes" id="UP000614216">
    <property type="component" value="Unassembled WGS sequence"/>
</dbReference>
<dbReference type="InterPro" id="IPR001242">
    <property type="entry name" value="Condensation_dom"/>
</dbReference>
<organism evidence="4 5">
    <name type="scientific">Fulvivirga marina</name>
    <dbReference type="NCBI Taxonomy" id="2494733"/>
    <lineage>
        <taxon>Bacteria</taxon>
        <taxon>Pseudomonadati</taxon>
        <taxon>Bacteroidota</taxon>
        <taxon>Cytophagia</taxon>
        <taxon>Cytophagales</taxon>
        <taxon>Fulvivirgaceae</taxon>
        <taxon>Fulvivirga</taxon>
    </lineage>
</organism>
<feature type="compositionally biased region" description="Basic residues" evidence="2">
    <location>
        <begin position="1414"/>
        <end position="1424"/>
    </location>
</feature>
<dbReference type="InterPro" id="IPR036736">
    <property type="entry name" value="ACP-like_sf"/>
</dbReference>
<dbReference type="InterPro" id="IPR018317">
    <property type="entry name" value="QueC"/>
</dbReference>
<dbReference type="EMBL" id="JAEUGD010000066">
    <property type="protein sequence ID" value="MBL6449317.1"/>
    <property type="molecule type" value="Genomic_DNA"/>
</dbReference>
<dbReference type="GO" id="GO:0008616">
    <property type="term" value="P:tRNA queuosine(34) biosynthetic process"/>
    <property type="evidence" value="ECO:0007669"/>
    <property type="project" value="UniProtKB-KW"/>
</dbReference>
<dbReference type="Gene3D" id="3.30.559.10">
    <property type="entry name" value="Chloramphenicol acetyltransferase-like domain"/>
    <property type="match status" value="1"/>
</dbReference>
<dbReference type="Pfam" id="PF00668">
    <property type="entry name" value="Condensation"/>
    <property type="match status" value="1"/>
</dbReference>
<accession>A0A937G270</accession>
<dbReference type="InterPro" id="IPR000873">
    <property type="entry name" value="AMP-dep_synth/lig_dom"/>
</dbReference>
<evidence type="ECO:0000259" key="3">
    <source>
        <dbReference type="PROSITE" id="PS50075"/>
    </source>
</evidence>
<protein>
    <submittedName>
        <fullName evidence="4">Amino acid adenylation domain-containing protein</fullName>
    </submittedName>
</protein>
<name>A0A937G270_9BACT</name>
<dbReference type="RefSeq" id="WP_202858846.1">
    <property type="nucleotide sequence ID" value="NZ_JAEUGD010000066.1"/>
</dbReference>
<dbReference type="InterPro" id="IPR009081">
    <property type="entry name" value="PP-bd_ACP"/>
</dbReference>
<dbReference type="SUPFAM" id="SSF52777">
    <property type="entry name" value="CoA-dependent acyltransferases"/>
    <property type="match status" value="2"/>
</dbReference>
<dbReference type="Pfam" id="PF00501">
    <property type="entry name" value="AMP-binding"/>
    <property type="match status" value="1"/>
</dbReference>
<feature type="domain" description="Carrier" evidence="3">
    <location>
        <begin position="1321"/>
        <end position="1396"/>
    </location>
</feature>
<dbReference type="SUPFAM" id="SSF47336">
    <property type="entry name" value="ACP-like"/>
    <property type="match status" value="1"/>
</dbReference>
<dbReference type="InterPro" id="IPR025110">
    <property type="entry name" value="AMP-bd_C"/>
</dbReference>
<dbReference type="InterPro" id="IPR045851">
    <property type="entry name" value="AMP-bd_C_sf"/>
</dbReference>
<reference evidence="4" key="1">
    <citation type="submission" date="2021-01" db="EMBL/GenBank/DDBJ databases">
        <title>Fulvivirga kasyanovii gen. nov., sp nov., a novel member of the phylum Bacteroidetes isolated from seawater in a mussel farm.</title>
        <authorList>
            <person name="Zhao L.-H."/>
            <person name="Wang Z.-J."/>
        </authorList>
    </citation>
    <scope>NUCLEOTIDE SEQUENCE</scope>
    <source>
        <strain evidence="4">29W222</strain>
    </source>
</reference>
<dbReference type="Pfam" id="PF13193">
    <property type="entry name" value="AMP-binding_C"/>
    <property type="match status" value="1"/>
</dbReference>
<keyword evidence="1" id="KW-0671">Queuosine biosynthesis</keyword>
<dbReference type="NCBIfam" id="TIGR01733">
    <property type="entry name" value="AA-adenyl-dom"/>
    <property type="match status" value="1"/>
</dbReference>
<dbReference type="PROSITE" id="PS50075">
    <property type="entry name" value="CARRIER"/>
    <property type="match status" value="1"/>
</dbReference>
<evidence type="ECO:0000256" key="1">
    <source>
        <dbReference type="ARBA" id="ARBA00022785"/>
    </source>
</evidence>
<dbReference type="InterPro" id="IPR020845">
    <property type="entry name" value="AMP-binding_CS"/>
</dbReference>
<evidence type="ECO:0000256" key="2">
    <source>
        <dbReference type="SAM" id="MobiDB-lite"/>
    </source>
</evidence>
<dbReference type="GO" id="GO:0031177">
    <property type="term" value="F:phosphopantetheine binding"/>
    <property type="evidence" value="ECO:0007669"/>
    <property type="project" value="TreeGrafter"/>
</dbReference>
<dbReference type="InterPro" id="IPR010071">
    <property type="entry name" value="AA_adenyl_dom"/>
</dbReference>
<dbReference type="SUPFAM" id="SSF52402">
    <property type="entry name" value="Adenine nucleotide alpha hydrolases-like"/>
    <property type="match status" value="1"/>
</dbReference>
<dbReference type="Pfam" id="PF06508">
    <property type="entry name" value="QueC"/>
    <property type="match status" value="1"/>
</dbReference>
<dbReference type="SUPFAM" id="SSF56801">
    <property type="entry name" value="Acetyl-CoA synthetase-like"/>
    <property type="match status" value="2"/>
</dbReference>
<gene>
    <name evidence="4" type="ORF">JMN32_23605</name>
</gene>
<dbReference type="Gene3D" id="3.30.559.30">
    <property type="entry name" value="Nonribosomal peptide synthetase, condensation domain"/>
    <property type="match status" value="1"/>
</dbReference>
<dbReference type="Pfam" id="PF00550">
    <property type="entry name" value="PP-binding"/>
    <property type="match status" value="1"/>
</dbReference>
<dbReference type="Gene3D" id="1.10.1200.10">
    <property type="entry name" value="ACP-like"/>
    <property type="match status" value="1"/>
</dbReference>
<feature type="region of interest" description="Disordered" evidence="2">
    <location>
        <begin position="1399"/>
        <end position="1424"/>
    </location>
</feature>
<dbReference type="Gene3D" id="3.40.50.980">
    <property type="match status" value="2"/>
</dbReference>
<dbReference type="Gene3D" id="2.30.38.10">
    <property type="entry name" value="Luciferase, Domain 3"/>
    <property type="match status" value="1"/>
</dbReference>
<evidence type="ECO:0000313" key="4">
    <source>
        <dbReference type="EMBL" id="MBL6449317.1"/>
    </source>
</evidence>
<sequence>MKLDKQNIEDLLEVTPFQEGLLVHYLSNPKESRQYAEQLYLRVEGETLDPEIFEKAWSEIQKSNEILRTVFRWEGLKKPVMAVLKQSELKLEVVDLTETEGEELDAKIAVLRKDDLNQGFNLNEVPFRVKLIKVKSDEYRILVSNHHILYDGWSTGVILREFFEAYQALSKGEQVQFASKSKFKEYIQWWKKLDSSNEESFWKDYLQTFAGKPEIPFANHNKVVSKSGESLTRKHIFDFDDNIVERLKEFSRQEKVTSATVLYSVWALLLAQFNNEDVTIGTTVSTRPNTIKGIENTVGLYINTLPLVVENNGNKSIAQVLSDVQASLNQRAPYEMSSLTGIGEYVQGAKQGFFDSIVVIENYPLDQSLTENTSALKITDHYMDYQTHYLLSVVISMFKNIQVTFTYNEHSFTEESLQRIEAYFISIVDFIIKNPDKKVAEIYQVLSNIQQIDGDTVQKEWEPVSLIRKYEEQVSNRAIKPAIKGDSGMISYSELDGKVGALAEMLQEKGIKAQDTVVLYFDTSVEVVTAMLACLKLNATFLPIAPNTPDDRVKYIIANSGARMVLTDLKNLSKANYLQLNLEVVCVSLKALESSTFKAVESNPDDIAYIIYTSGTTGQPKGVKVKSSGFKNYILGSIQNYVKEESVSFPLFTSPAFDLTLTSIFVPLVSGNSIVVYHADNNDFLIERVYEENQCDVIKLTPSHLRLLKEKMEQKKEQNGKSSRIKRFIVGGEDFKTSLARQIHDLFHGEIEMYNEYGPTEGTVGCMIHKYDPKTDVRKSVPIGHASVNNQIYVLNEQMQPVVCGQTGEIYIGGAGVADGYVNNEEMTASRFVQSPFGAGEDKLYKTGDLARVLSGGNLEFLGRDDKQIKLNGYRIELGEIENKLLQYGQNTEEKEPDFSIANATEKLRELHRCTSCLLPENYPGIEYDDKGVCNICNEFDHYRTQIESYFRKEEDFEAVAAEMKSNSQEYDCLLLYSGGKDSTYVLYKLIDYGLKVMTYTFDNGYISQTAFKNIEKTTEKLGIKHFTISSDNMKKVFAESLRQSCSSCHGCWHAINTFGVQLANEYGIKYIISGLSRGQIYDMRLEGIFEARVFEEDDIEKQLTIFRNQFHSKDNKYSRLLNVSVNDKLEGVQFVDFFRYYNTPISDIRSYLLSKGWIQPKDTGFCSSNCLINDIGIYTHIKERGFNFYTAPLSWDVRLGQATREECMEEITAFGSTEKHVRKVLEEIEYAKAFEIDEAIVVKEETEEGGETLTAYLVSNIEPNVSELRTFLRRELPEYMIPSHFVQIDSIPLTSNGKVDVLALPKTSYNRPKLGSNFVQPTSAIELKVTEICREALKIDEIGIYDNLFDLGAKSFDLTRIANKLSDAFGSKVNVITLFEKSTVHELAKMLNGLAKKEAEKPQANERTAPNKLRQRRALLNKK</sequence>
<dbReference type="InterPro" id="IPR014729">
    <property type="entry name" value="Rossmann-like_a/b/a_fold"/>
</dbReference>
<keyword evidence="5" id="KW-1185">Reference proteome</keyword>
<evidence type="ECO:0000313" key="5">
    <source>
        <dbReference type="Proteomes" id="UP000614216"/>
    </source>
</evidence>
<proteinExistence type="predicted"/>
<dbReference type="PANTHER" id="PTHR45527">
    <property type="entry name" value="NONRIBOSOMAL PEPTIDE SYNTHETASE"/>
    <property type="match status" value="1"/>
</dbReference>
<dbReference type="Gene3D" id="3.40.50.620">
    <property type="entry name" value="HUPs"/>
    <property type="match status" value="1"/>
</dbReference>
<dbReference type="GO" id="GO:0043041">
    <property type="term" value="P:amino acid activation for nonribosomal peptide biosynthetic process"/>
    <property type="evidence" value="ECO:0007669"/>
    <property type="project" value="TreeGrafter"/>
</dbReference>
<dbReference type="GO" id="GO:0005737">
    <property type="term" value="C:cytoplasm"/>
    <property type="evidence" value="ECO:0007669"/>
    <property type="project" value="TreeGrafter"/>
</dbReference>
<dbReference type="GO" id="GO:0003824">
    <property type="term" value="F:catalytic activity"/>
    <property type="evidence" value="ECO:0007669"/>
    <property type="project" value="InterPro"/>
</dbReference>
<dbReference type="InterPro" id="IPR023213">
    <property type="entry name" value="CAT-like_dom_sf"/>
</dbReference>
<dbReference type="PROSITE" id="PS00455">
    <property type="entry name" value="AMP_BINDING"/>
    <property type="match status" value="1"/>
</dbReference>